<reference evidence="12" key="2">
    <citation type="submission" date="2025-08" db="UniProtKB">
        <authorList>
            <consortium name="Ensembl"/>
        </authorList>
    </citation>
    <scope>IDENTIFICATION</scope>
</reference>
<dbReference type="PANTHER" id="PTHR24028:SF261">
    <property type="entry name" value="PROTOCADHERIN 7A"/>
    <property type="match status" value="1"/>
</dbReference>
<dbReference type="PROSITE" id="PS00232">
    <property type="entry name" value="CADHERIN_1"/>
    <property type="match status" value="1"/>
</dbReference>
<evidence type="ECO:0000256" key="8">
    <source>
        <dbReference type="ARBA" id="ARBA00023180"/>
    </source>
</evidence>
<dbReference type="InterPro" id="IPR002126">
    <property type="entry name" value="Cadherin-like_dom"/>
</dbReference>
<accession>A0AAQ4PBS6</accession>
<feature type="compositionally biased region" description="Polar residues" evidence="10">
    <location>
        <begin position="368"/>
        <end position="379"/>
    </location>
</feature>
<dbReference type="GO" id="GO:0009653">
    <property type="term" value="P:anatomical structure morphogenesis"/>
    <property type="evidence" value="ECO:0007669"/>
    <property type="project" value="UniProtKB-ARBA"/>
</dbReference>
<evidence type="ECO:0000256" key="4">
    <source>
        <dbReference type="ARBA" id="ARBA00022837"/>
    </source>
</evidence>
<dbReference type="InterPro" id="IPR013164">
    <property type="entry name" value="Cadherin_N"/>
</dbReference>
<keyword evidence="7" id="KW-0472">Membrane</keyword>
<feature type="domain" description="Cadherin" evidence="11">
    <location>
        <begin position="177"/>
        <end position="276"/>
    </location>
</feature>
<dbReference type="FunFam" id="2.60.40.60:FF:000073">
    <property type="entry name" value="protocadherin-7 isoform X1"/>
    <property type="match status" value="1"/>
</dbReference>
<evidence type="ECO:0000256" key="9">
    <source>
        <dbReference type="PROSITE-ProRule" id="PRU00043"/>
    </source>
</evidence>
<dbReference type="SMART" id="SM00112">
    <property type="entry name" value="CA"/>
    <property type="match status" value="2"/>
</dbReference>
<feature type="compositionally biased region" description="Basic and acidic residues" evidence="10">
    <location>
        <begin position="1"/>
        <end position="20"/>
    </location>
</feature>
<evidence type="ECO:0000313" key="12">
    <source>
        <dbReference type="Ensembl" id="ENSGACP00000036107.1"/>
    </source>
</evidence>
<dbReference type="InterPro" id="IPR050174">
    <property type="entry name" value="Protocadherin/Cadherin-CA"/>
</dbReference>
<evidence type="ECO:0000256" key="2">
    <source>
        <dbReference type="ARBA" id="ARBA00022692"/>
    </source>
</evidence>
<keyword evidence="5" id="KW-0130">Cell adhesion</keyword>
<keyword evidence="2" id="KW-0812">Transmembrane</keyword>
<evidence type="ECO:0000256" key="5">
    <source>
        <dbReference type="ARBA" id="ARBA00022889"/>
    </source>
</evidence>
<dbReference type="Pfam" id="PF08266">
    <property type="entry name" value="Cadherin_2"/>
    <property type="match status" value="1"/>
</dbReference>
<dbReference type="InterPro" id="IPR020894">
    <property type="entry name" value="Cadherin_CS"/>
</dbReference>
<comment type="subcellular location">
    <subcellularLocation>
        <location evidence="1">Membrane</location>
        <topology evidence="1">Single-pass membrane protein</topology>
    </subcellularLocation>
</comment>
<feature type="domain" description="Cadherin" evidence="11">
    <location>
        <begin position="61"/>
        <end position="176"/>
    </location>
</feature>
<dbReference type="FunFam" id="2.60.40.60:FF:000072">
    <property type="entry name" value="Protocadherin 1"/>
    <property type="match status" value="1"/>
</dbReference>
<feature type="region of interest" description="Disordered" evidence="10">
    <location>
        <begin position="314"/>
        <end position="396"/>
    </location>
</feature>
<keyword evidence="6" id="KW-1133">Transmembrane helix</keyword>
<dbReference type="Ensembl" id="ENSGACT00000053896.1">
    <property type="protein sequence ID" value="ENSGACP00000036107.1"/>
    <property type="gene ID" value="ENSGACG00000016046.2"/>
</dbReference>
<organism evidence="12 13">
    <name type="scientific">Gasterosteus aculeatus aculeatus</name>
    <name type="common">three-spined stickleback</name>
    <dbReference type="NCBI Taxonomy" id="481459"/>
    <lineage>
        <taxon>Eukaryota</taxon>
        <taxon>Metazoa</taxon>
        <taxon>Chordata</taxon>
        <taxon>Craniata</taxon>
        <taxon>Vertebrata</taxon>
        <taxon>Euteleostomi</taxon>
        <taxon>Actinopterygii</taxon>
        <taxon>Neopterygii</taxon>
        <taxon>Teleostei</taxon>
        <taxon>Neoteleostei</taxon>
        <taxon>Acanthomorphata</taxon>
        <taxon>Eupercaria</taxon>
        <taxon>Perciformes</taxon>
        <taxon>Cottioidei</taxon>
        <taxon>Gasterosteales</taxon>
        <taxon>Gasterosteidae</taxon>
        <taxon>Gasterosteus</taxon>
    </lineage>
</organism>
<reference evidence="12 13" key="1">
    <citation type="journal article" date="2021" name="G3 (Bethesda)">
        <title>Improved contiguity of the threespine stickleback genome using long-read sequencing.</title>
        <authorList>
            <person name="Nath S."/>
            <person name="Shaw D.E."/>
            <person name="White M.A."/>
        </authorList>
    </citation>
    <scope>NUCLEOTIDE SEQUENCE [LARGE SCALE GENOMIC DNA]</scope>
    <source>
        <strain evidence="12 13">Lake Benthic</strain>
    </source>
</reference>
<keyword evidence="13" id="KW-1185">Reference proteome</keyword>
<dbReference type="CDD" id="cd11304">
    <property type="entry name" value="Cadherin_repeat"/>
    <property type="match status" value="1"/>
</dbReference>
<dbReference type="GO" id="GO:0007156">
    <property type="term" value="P:homophilic cell adhesion via plasma membrane adhesion molecules"/>
    <property type="evidence" value="ECO:0007669"/>
    <property type="project" value="InterPro"/>
</dbReference>
<proteinExistence type="predicted"/>
<sequence>ETEREGGRERENAGLLEKDASTTFGPSPRHPSRTQMHSSAAARALSLVVLALQMLTQLPGADSALRYRVAEEGPPDVKIGNVAVDLGLTAGTGSGDVTFALESGSEFFKIDNVTGELTTGPRRIDREKLQQCQMIFDENECFLDFEVSVIGPLQSWVDLFEGRVVITDINDNTPSFPSPVLQLSVEENRPIGTLYLLPTATDRDFGRNGIDRYEVEGLVDHGEKQPQLIVKGTLDREQKDSYELVLRVRDGGNPPRSSQALLRVSITDVNDNSPQFERSTYEAEMAENAPPGTPVLQGTLRRVTFSVVSQPQDAGCYDSGLEDSETPSSKSSSGPPRLGALPLPEEGYERTTPEGSVGEEEHVENGKKNGQSHSIAQSHTPRRLDTAPRPREPLLE</sequence>
<dbReference type="Gene3D" id="2.60.40.60">
    <property type="entry name" value="Cadherins"/>
    <property type="match status" value="3"/>
</dbReference>
<feature type="compositionally biased region" description="Basic and acidic residues" evidence="10">
    <location>
        <begin position="382"/>
        <end position="396"/>
    </location>
</feature>
<dbReference type="PROSITE" id="PS50268">
    <property type="entry name" value="CADHERIN_2"/>
    <property type="match status" value="2"/>
</dbReference>
<dbReference type="PRINTS" id="PR00205">
    <property type="entry name" value="CADHERIN"/>
</dbReference>
<evidence type="ECO:0000313" key="13">
    <source>
        <dbReference type="Proteomes" id="UP000007635"/>
    </source>
</evidence>
<dbReference type="Pfam" id="PF00028">
    <property type="entry name" value="Cadherin"/>
    <property type="match status" value="1"/>
</dbReference>
<evidence type="ECO:0000256" key="6">
    <source>
        <dbReference type="ARBA" id="ARBA00022989"/>
    </source>
</evidence>
<keyword evidence="8" id="KW-0325">Glycoprotein</keyword>
<reference evidence="12" key="3">
    <citation type="submission" date="2025-09" db="UniProtKB">
        <authorList>
            <consortium name="Ensembl"/>
        </authorList>
    </citation>
    <scope>IDENTIFICATION</scope>
</reference>
<dbReference type="AlphaFoldDB" id="A0AAQ4PBS6"/>
<evidence type="ECO:0000256" key="7">
    <source>
        <dbReference type="ARBA" id="ARBA00023136"/>
    </source>
</evidence>
<evidence type="ECO:0000256" key="1">
    <source>
        <dbReference type="ARBA" id="ARBA00004167"/>
    </source>
</evidence>
<dbReference type="PANTHER" id="PTHR24028">
    <property type="entry name" value="CADHERIN-87A"/>
    <property type="match status" value="1"/>
</dbReference>
<dbReference type="GO" id="GO:0005886">
    <property type="term" value="C:plasma membrane"/>
    <property type="evidence" value="ECO:0007669"/>
    <property type="project" value="InterPro"/>
</dbReference>
<dbReference type="GeneTree" id="ENSGT00940000165832"/>
<dbReference type="GO" id="GO:0005509">
    <property type="term" value="F:calcium ion binding"/>
    <property type="evidence" value="ECO:0007669"/>
    <property type="project" value="UniProtKB-UniRule"/>
</dbReference>
<feature type="compositionally biased region" description="Low complexity" evidence="10">
    <location>
        <begin position="326"/>
        <end position="336"/>
    </location>
</feature>
<evidence type="ECO:0000259" key="11">
    <source>
        <dbReference type="PROSITE" id="PS50268"/>
    </source>
</evidence>
<keyword evidence="4 9" id="KW-0106">Calcium</keyword>
<name>A0AAQ4PBS6_GASAC</name>
<protein>
    <recommendedName>
        <fullName evidence="11">Cadherin domain-containing protein</fullName>
    </recommendedName>
</protein>
<dbReference type="Proteomes" id="UP000007635">
    <property type="component" value="Chromosome IX"/>
</dbReference>
<evidence type="ECO:0000256" key="10">
    <source>
        <dbReference type="SAM" id="MobiDB-lite"/>
    </source>
</evidence>
<keyword evidence="3" id="KW-0677">Repeat</keyword>
<feature type="region of interest" description="Disordered" evidence="10">
    <location>
        <begin position="1"/>
        <end position="36"/>
    </location>
</feature>
<evidence type="ECO:0000256" key="3">
    <source>
        <dbReference type="ARBA" id="ARBA00022737"/>
    </source>
</evidence>
<dbReference type="InterPro" id="IPR015919">
    <property type="entry name" value="Cadherin-like_sf"/>
</dbReference>
<dbReference type="SUPFAM" id="SSF49313">
    <property type="entry name" value="Cadherin-like"/>
    <property type="match status" value="2"/>
</dbReference>